<dbReference type="AlphaFoldDB" id="A0A251NI42"/>
<accession>A0A251NI42</accession>
<proteinExistence type="predicted"/>
<dbReference type="Gramene" id="ONH99003">
    <property type="protein sequence ID" value="ONH99003"/>
    <property type="gene ID" value="PRUPE_6G004200"/>
</dbReference>
<dbReference type="Proteomes" id="UP000006882">
    <property type="component" value="Chromosome G6"/>
</dbReference>
<name>A0A251NI42_PRUPE</name>
<evidence type="ECO:0000313" key="1">
    <source>
        <dbReference type="EMBL" id="ONH99003.1"/>
    </source>
</evidence>
<organism evidence="1 2">
    <name type="scientific">Prunus persica</name>
    <name type="common">Peach</name>
    <name type="synonym">Amygdalus persica</name>
    <dbReference type="NCBI Taxonomy" id="3760"/>
    <lineage>
        <taxon>Eukaryota</taxon>
        <taxon>Viridiplantae</taxon>
        <taxon>Streptophyta</taxon>
        <taxon>Embryophyta</taxon>
        <taxon>Tracheophyta</taxon>
        <taxon>Spermatophyta</taxon>
        <taxon>Magnoliopsida</taxon>
        <taxon>eudicotyledons</taxon>
        <taxon>Gunneridae</taxon>
        <taxon>Pentapetalae</taxon>
        <taxon>rosids</taxon>
        <taxon>fabids</taxon>
        <taxon>Rosales</taxon>
        <taxon>Rosaceae</taxon>
        <taxon>Amygdaloideae</taxon>
        <taxon>Amygdaleae</taxon>
        <taxon>Prunus</taxon>
    </lineage>
</organism>
<keyword evidence="2" id="KW-1185">Reference proteome</keyword>
<dbReference type="EMBL" id="CM007656">
    <property type="protein sequence ID" value="ONH99003.1"/>
    <property type="molecule type" value="Genomic_DNA"/>
</dbReference>
<gene>
    <name evidence="1" type="ORF">PRUPE_6G004200</name>
</gene>
<protein>
    <submittedName>
        <fullName evidence="1">Uncharacterized protein</fullName>
    </submittedName>
</protein>
<sequence length="62" mass="6927">MRALEVGTTSNSRSPCKCRLFEAKPFHNHGVQFITPNQDLFNKGVDVLSRLRCSYAPDAKSS</sequence>
<evidence type="ECO:0000313" key="2">
    <source>
        <dbReference type="Proteomes" id="UP000006882"/>
    </source>
</evidence>
<reference evidence="1 2" key="1">
    <citation type="journal article" date="2013" name="Nat. Genet.">
        <title>The high-quality draft genome of peach (Prunus persica) identifies unique patterns of genetic diversity, domestication and genome evolution.</title>
        <authorList>
            <consortium name="International Peach Genome Initiative"/>
            <person name="Verde I."/>
            <person name="Abbott A.G."/>
            <person name="Scalabrin S."/>
            <person name="Jung S."/>
            <person name="Shu S."/>
            <person name="Marroni F."/>
            <person name="Zhebentyayeva T."/>
            <person name="Dettori M.T."/>
            <person name="Grimwood J."/>
            <person name="Cattonaro F."/>
            <person name="Zuccolo A."/>
            <person name="Rossini L."/>
            <person name="Jenkins J."/>
            <person name="Vendramin E."/>
            <person name="Meisel L.A."/>
            <person name="Decroocq V."/>
            <person name="Sosinski B."/>
            <person name="Prochnik S."/>
            <person name="Mitros T."/>
            <person name="Policriti A."/>
            <person name="Cipriani G."/>
            <person name="Dondini L."/>
            <person name="Ficklin S."/>
            <person name="Goodstein D.M."/>
            <person name="Xuan P."/>
            <person name="Del Fabbro C."/>
            <person name="Aramini V."/>
            <person name="Copetti D."/>
            <person name="Gonzalez S."/>
            <person name="Horner D.S."/>
            <person name="Falchi R."/>
            <person name="Lucas S."/>
            <person name="Mica E."/>
            <person name="Maldonado J."/>
            <person name="Lazzari B."/>
            <person name="Bielenberg D."/>
            <person name="Pirona R."/>
            <person name="Miculan M."/>
            <person name="Barakat A."/>
            <person name="Testolin R."/>
            <person name="Stella A."/>
            <person name="Tartarini S."/>
            <person name="Tonutti P."/>
            <person name="Arus P."/>
            <person name="Orellana A."/>
            <person name="Wells C."/>
            <person name="Main D."/>
            <person name="Vizzotto G."/>
            <person name="Silva H."/>
            <person name="Salamini F."/>
            <person name="Schmutz J."/>
            <person name="Morgante M."/>
            <person name="Rokhsar D.S."/>
        </authorList>
    </citation>
    <scope>NUCLEOTIDE SEQUENCE [LARGE SCALE GENOMIC DNA]</scope>
    <source>
        <strain evidence="2">cv. Nemared</strain>
    </source>
</reference>